<dbReference type="PROSITE" id="PS50943">
    <property type="entry name" value="HTH_CROC1"/>
    <property type="match status" value="1"/>
</dbReference>
<dbReference type="HOGENOM" id="CLU_1989394_0_0_0"/>
<dbReference type="Gene3D" id="1.10.260.40">
    <property type="entry name" value="lambda repressor-like DNA-binding domains"/>
    <property type="match status" value="1"/>
</dbReference>
<evidence type="ECO:0000313" key="3">
    <source>
        <dbReference type="EMBL" id="EFS20627.1"/>
    </source>
</evidence>
<proteinExistence type="predicted"/>
<sequence length="125" mass="14463">MTLGEQIKKYREKYGLSQRGFSNKVNISQAYISMLEAEKEVKLDPEKLEVLEKLLAEDLLNTIVKNEEEKENKNMEKKDNDLVQENKALKENIKELIKIIEKIYSDMDAFALGVKIGTLKSKIKD</sequence>
<keyword evidence="3" id="KW-0238">DNA-binding</keyword>
<keyword evidence="4" id="KW-1185">Reference proteome</keyword>
<protein>
    <submittedName>
        <fullName evidence="3">DNA-binding helix-turn-helix protein</fullName>
    </submittedName>
</protein>
<dbReference type="RefSeq" id="WP_008800706.1">
    <property type="nucleotide sequence ID" value="NZ_GG657971.1"/>
</dbReference>
<dbReference type="SMART" id="SM00530">
    <property type="entry name" value="HTH_XRE"/>
    <property type="match status" value="1"/>
</dbReference>
<feature type="domain" description="HTH cro/C1-type" evidence="2">
    <location>
        <begin position="7"/>
        <end position="60"/>
    </location>
</feature>
<dbReference type="EMBL" id="GG657971">
    <property type="protein sequence ID" value="EFS20627.1"/>
    <property type="molecule type" value="Genomic_DNA"/>
</dbReference>
<feature type="coiled-coil region" evidence="1">
    <location>
        <begin position="56"/>
        <end position="106"/>
    </location>
</feature>
<evidence type="ECO:0000256" key="1">
    <source>
        <dbReference type="SAM" id="Coils"/>
    </source>
</evidence>
<name>E5BEU6_9FUSO</name>
<reference evidence="3 4" key="1">
    <citation type="submission" date="2009-02" db="EMBL/GenBank/DDBJ databases">
        <title>The Genome Sequence of Fusobacterium sp. 3_1_5R.</title>
        <authorList>
            <consortium name="The Broad Institute Genome Sequencing Platform"/>
            <person name="Ward D."/>
            <person name="Young S.K."/>
            <person name="Kodira C.D."/>
            <person name="Zeng Q."/>
            <person name="Koehrsen M."/>
            <person name="Alvarado L."/>
            <person name="Berlin A."/>
            <person name="Borenstein D."/>
            <person name="Chen Z."/>
            <person name="Engels R."/>
            <person name="Freedman E."/>
            <person name="Gellesch M."/>
            <person name="Goldberg J."/>
            <person name="Griggs A."/>
            <person name="Gujja S."/>
            <person name="Heiman D."/>
            <person name="Hepburn T."/>
            <person name="Howarth C."/>
            <person name="Jen D."/>
            <person name="Larson L."/>
            <person name="Lewis B."/>
            <person name="Mehta T."/>
            <person name="Park D."/>
            <person name="Pearson M."/>
            <person name="Roberts A."/>
            <person name="Saif S."/>
            <person name="Shea T."/>
            <person name="Shenoy N."/>
            <person name="Sisk P."/>
            <person name="Stolte C."/>
            <person name="Sykes S."/>
            <person name="Walk T."/>
            <person name="White J."/>
            <person name="Yandava C."/>
            <person name="Allen-Vercoe E."/>
            <person name="Strauss J."/>
            <person name="Ambrose C."/>
            <person name="Lander E."/>
            <person name="Nusbaum C."/>
            <person name="Galagan J."/>
            <person name="Birren B."/>
        </authorList>
    </citation>
    <scope>NUCLEOTIDE SEQUENCE [LARGE SCALE GENOMIC DNA]</scope>
    <source>
        <strain evidence="3 4">3_1_5R</strain>
    </source>
</reference>
<dbReference type="SUPFAM" id="SSF47413">
    <property type="entry name" value="lambda repressor-like DNA-binding domains"/>
    <property type="match status" value="1"/>
</dbReference>
<organism evidence="3 4">
    <name type="scientific">Fusobacterium gonidiaformans 3-1-5R</name>
    <dbReference type="NCBI Taxonomy" id="469605"/>
    <lineage>
        <taxon>Bacteria</taxon>
        <taxon>Fusobacteriati</taxon>
        <taxon>Fusobacteriota</taxon>
        <taxon>Fusobacteriia</taxon>
        <taxon>Fusobacteriales</taxon>
        <taxon>Fusobacteriaceae</taxon>
        <taxon>Fusobacterium</taxon>
    </lineage>
</organism>
<dbReference type="InterPro" id="IPR010982">
    <property type="entry name" value="Lambda_DNA-bd_dom_sf"/>
</dbReference>
<dbReference type="GO" id="GO:0003677">
    <property type="term" value="F:DNA binding"/>
    <property type="evidence" value="ECO:0007669"/>
    <property type="project" value="UniProtKB-KW"/>
</dbReference>
<evidence type="ECO:0000313" key="4">
    <source>
        <dbReference type="Proteomes" id="UP000002975"/>
    </source>
</evidence>
<keyword evidence="1" id="KW-0175">Coiled coil</keyword>
<dbReference type="CDD" id="cd00093">
    <property type="entry name" value="HTH_XRE"/>
    <property type="match status" value="1"/>
</dbReference>
<accession>E5BEU6</accession>
<gene>
    <name evidence="3" type="ORF">FSBG_00124</name>
</gene>
<dbReference type="InterPro" id="IPR001387">
    <property type="entry name" value="Cro/C1-type_HTH"/>
</dbReference>
<dbReference type="AlphaFoldDB" id="E5BEU6"/>
<dbReference type="Proteomes" id="UP000002975">
    <property type="component" value="Unassembled WGS sequence"/>
</dbReference>
<evidence type="ECO:0000259" key="2">
    <source>
        <dbReference type="PROSITE" id="PS50943"/>
    </source>
</evidence>
<dbReference type="Pfam" id="PF01381">
    <property type="entry name" value="HTH_3"/>
    <property type="match status" value="1"/>
</dbReference>
<dbReference type="OrthoDB" id="513181at2"/>
<dbReference type="BioCyc" id="FSP469605-HMP:GTSP-125-MONOMER"/>